<organism evidence="4 5">
    <name type="scientific">Candidatus Scalindua japonica</name>
    <dbReference type="NCBI Taxonomy" id="1284222"/>
    <lineage>
        <taxon>Bacteria</taxon>
        <taxon>Pseudomonadati</taxon>
        <taxon>Planctomycetota</taxon>
        <taxon>Candidatus Brocadiia</taxon>
        <taxon>Candidatus Brocadiales</taxon>
        <taxon>Candidatus Scalinduaceae</taxon>
        <taxon>Candidatus Scalindua</taxon>
    </lineage>
</organism>
<dbReference type="SUPFAM" id="SSF53756">
    <property type="entry name" value="UDP-Glycosyltransferase/glycogen phosphorylase"/>
    <property type="match status" value="1"/>
</dbReference>
<evidence type="ECO:0000313" key="5">
    <source>
        <dbReference type="Proteomes" id="UP000218542"/>
    </source>
</evidence>
<dbReference type="GO" id="GO:0016757">
    <property type="term" value="F:glycosyltransferase activity"/>
    <property type="evidence" value="ECO:0007669"/>
    <property type="project" value="InterPro"/>
</dbReference>
<dbReference type="PANTHER" id="PTHR45947:SF3">
    <property type="entry name" value="SULFOQUINOVOSYL TRANSFERASE SQD2"/>
    <property type="match status" value="1"/>
</dbReference>
<feature type="domain" description="Glycosyl transferase family 1" evidence="2">
    <location>
        <begin position="139"/>
        <end position="308"/>
    </location>
</feature>
<dbReference type="Proteomes" id="UP000218542">
    <property type="component" value="Unassembled WGS sequence"/>
</dbReference>
<dbReference type="Gene3D" id="3.40.50.2000">
    <property type="entry name" value="Glycogen Phosphorylase B"/>
    <property type="match status" value="2"/>
</dbReference>
<comment type="caution">
    <text evidence="4">The sequence shown here is derived from an EMBL/GenBank/DDBJ whole genome shotgun (WGS) entry which is preliminary data.</text>
</comment>
<evidence type="ECO:0000256" key="1">
    <source>
        <dbReference type="SAM" id="Phobius"/>
    </source>
</evidence>
<dbReference type="Pfam" id="PF00534">
    <property type="entry name" value="Glycos_transf_1"/>
    <property type="match status" value="1"/>
</dbReference>
<protein>
    <submittedName>
        <fullName evidence="4">Glycosyl transferase, group 1</fullName>
    </submittedName>
</protein>
<evidence type="ECO:0000313" key="4">
    <source>
        <dbReference type="EMBL" id="GAX62989.1"/>
    </source>
</evidence>
<keyword evidence="5" id="KW-1185">Reference proteome</keyword>
<proteinExistence type="predicted"/>
<keyword evidence="1" id="KW-0472">Membrane</keyword>
<dbReference type="InterPro" id="IPR028098">
    <property type="entry name" value="Glyco_trans_4-like_N"/>
</dbReference>
<dbReference type="InterPro" id="IPR050194">
    <property type="entry name" value="Glycosyltransferase_grp1"/>
</dbReference>
<accession>A0A286U4C4</accession>
<dbReference type="Pfam" id="PF13439">
    <property type="entry name" value="Glyco_transf_4"/>
    <property type="match status" value="1"/>
</dbReference>
<keyword evidence="1" id="KW-0812">Transmembrane</keyword>
<evidence type="ECO:0000259" key="2">
    <source>
        <dbReference type="Pfam" id="PF00534"/>
    </source>
</evidence>
<dbReference type="InterPro" id="IPR001296">
    <property type="entry name" value="Glyco_trans_1"/>
</dbReference>
<dbReference type="AlphaFoldDB" id="A0A286U4C4"/>
<feature type="domain" description="Glycosyltransferase subfamily 4-like N-terminal" evidence="3">
    <location>
        <begin position="10"/>
        <end position="127"/>
    </location>
</feature>
<keyword evidence="4" id="KW-0808">Transferase</keyword>
<gene>
    <name evidence="4" type="ORF">SCALIN_C45_0147</name>
</gene>
<keyword evidence="1" id="KW-1133">Transmembrane helix</keyword>
<dbReference type="PANTHER" id="PTHR45947">
    <property type="entry name" value="SULFOQUINOVOSYL TRANSFERASE SQD2"/>
    <property type="match status" value="1"/>
</dbReference>
<feature type="transmembrane region" description="Helical" evidence="1">
    <location>
        <begin position="38"/>
        <end position="60"/>
    </location>
</feature>
<sequence>MKDGYSIYRVPAIGKELTGHISYTISTLLLLWKRRRGFSIVHVHGSVGMGLIGLFIATVLRKKIIIKVSEDQKIGRIMRKWYGPVVLSLFNNIDRVVCISDKIYNDLVKIGFNKKKVAFIPNGVDSDKFSPPDNKMVLRNEYKLDPDCFTVIFCGRLVRRKGLDILLRAWLCFIHDHPQSRLIVIGSDSLQSEGVETESKRFVAEHNMTEQVHFLGIQRQVDKFLKCADLFVFPARNEGEGLSNILLEAMACGLPVIASDIDANRQLLVDGANGLLYPPEDYKRLLSKILLLRCDNQMSQEMGENARKTILAGYNIDSVTNQYVKLYNTLNI</sequence>
<dbReference type="EMBL" id="BAOS01000045">
    <property type="protein sequence ID" value="GAX62989.1"/>
    <property type="molecule type" value="Genomic_DNA"/>
</dbReference>
<reference evidence="5" key="1">
    <citation type="journal article" date="2017" name="Environ. Microbiol. Rep.">
        <title>Genetic Diversity of Marine Anaerobic Ammonium-Oxidizing Bacteria as Revealed by Genomic and Proteomic Analyses of 'Candidatus Scalindua japonica'.</title>
        <authorList>
            <person name="Oshiki M."/>
            <person name="Mizuto K."/>
            <person name="Kimura Z."/>
            <person name="Kindaichi T."/>
            <person name="Satoh H."/>
            <person name="Okabe S."/>
        </authorList>
    </citation>
    <scope>NUCLEOTIDE SEQUENCE [LARGE SCALE GENOMIC DNA]</scope>
    <source>
        <strain evidence="5">husup-a2</strain>
    </source>
</reference>
<dbReference type="CDD" id="cd03801">
    <property type="entry name" value="GT4_PimA-like"/>
    <property type="match status" value="1"/>
</dbReference>
<name>A0A286U4C4_9BACT</name>
<evidence type="ECO:0000259" key="3">
    <source>
        <dbReference type="Pfam" id="PF13439"/>
    </source>
</evidence>